<feature type="region of interest" description="Disordered" evidence="2">
    <location>
        <begin position="309"/>
        <end position="333"/>
    </location>
</feature>
<accession>A0A5D3AJ54</accession>
<evidence type="ECO:0000313" key="4">
    <source>
        <dbReference type="Proteomes" id="UP000322245"/>
    </source>
</evidence>
<keyword evidence="4" id="KW-1185">Reference proteome</keyword>
<keyword evidence="1" id="KW-0175">Coiled coil</keyword>
<gene>
    <name evidence="3" type="ORF">B9479_007862</name>
</gene>
<feature type="region of interest" description="Disordered" evidence="2">
    <location>
        <begin position="120"/>
        <end position="139"/>
    </location>
</feature>
<feature type="coiled-coil region" evidence="1">
    <location>
        <begin position="735"/>
        <end position="769"/>
    </location>
</feature>
<feature type="region of interest" description="Disordered" evidence="2">
    <location>
        <begin position="1"/>
        <end position="22"/>
    </location>
</feature>
<dbReference type="EMBL" id="NIDF01000217">
    <property type="protein sequence ID" value="TYJ51565.1"/>
    <property type="molecule type" value="Genomic_DNA"/>
</dbReference>
<protein>
    <submittedName>
        <fullName evidence="3">Uncharacterized protein</fullName>
    </submittedName>
</protein>
<comment type="caution">
    <text evidence="3">The sequence shown here is derived from an EMBL/GenBank/DDBJ whole genome shotgun (WGS) entry which is preliminary data.</text>
</comment>
<name>A0A5D3AJ54_9TREE</name>
<reference evidence="3 4" key="1">
    <citation type="submission" date="2017-05" db="EMBL/GenBank/DDBJ databases">
        <title>The Genome Sequence of Tsuchiyaea wingfieldii DSM 27421.</title>
        <authorList>
            <person name="Cuomo C."/>
            <person name="Passer A."/>
            <person name="Billmyre B."/>
            <person name="Heitman J."/>
        </authorList>
    </citation>
    <scope>NUCLEOTIDE SEQUENCE [LARGE SCALE GENOMIC DNA]</scope>
    <source>
        <strain evidence="3 4">DSM 27421</strain>
    </source>
</reference>
<feature type="compositionally biased region" description="Polar residues" evidence="2">
    <location>
        <begin position="120"/>
        <end position="134"/>
    </location>
</feature>
<organism evidence="3 4">
    <name type="scientific">Cryptococcus floricola</name>
    <dbReference type="NCBI Taxonomy" id="2591691"/>
    <lineage>
        <taxon>Eukaryota</taxon>
        <taxon>Fungi</taxon>
        <taxon>Dikarya</taxon>
        <taxon>Basidiomycota</taxon>
        <taxon>Agaricomycotina</taxon>
        <taxon>Tremellomycetes</taxon>
        <taxon>Tremellales</taxon>
        <taxon>Cryptococcaceae</taxon>
        <taxon>Cryptococcus</taxon>
    </lineage>
</organism>
<evidence type="ECO:0000256" key="1">
    <source>
        <dbReference type="SAM" id="Coils"/>
    </source>
</evidence>
<dbReference type="Proteomes" id="UP000322245">
    <property type="component" value="Unassembled WGS sequence"/>
</dbReference>
<feature type="compositionally biased region" description="Pro residues" evidence="2">
    <location>
        <begin position="1"/>
        <end position="16"/>
    </location>
</feature>
<evidence type="ECO:0000313" key="3">
    <source>
        <dbReference type="EMBL" id="TYJ51565.1"/>
    </source>
</evidence>
<dbReference type="AlphaFoldDB" id="A0A5D3AJ54"/>
<sequence>MAKPPPPGRRPEPIPAFPWGTDPRPPRLPALERFIRTAWVLCSYCRDPDHEVEACTKKPCEPPRTTSPLPSLTAADRPTCAEFSTLCISSASLSSAPVINHTTLAVRVAVRTRAHYSTSQDGSKFALSPQSSPRLSEHSLDLPDGLQTMSASPFPPPLQAQHPSIRHEIHSFHPISNYALDVQDDIINGSPLRDADLDCYIFSFAETLTPSQEAQLASQSAALGKRETTIGLTPNSSGRNWLEPIRITRVPGLWRTIGATHIAETKIDPARHGEVREMLENAYNRYASSMPPTSSVTVPIVTPDIDAADEGQRLQPTTAPRSRAQKTPRTGKVANLNLPPVMCDPSYRLNKTAKRDGIPAYDDIDLIRSLAVLVVGYGLQPVDITNEQLELVSEGKRGTSFPYYFHRKVWSDANKDRTWGFTTTYMSNALIDTELPIPMSYFDPTLRLTVASFILALRRYQLSQSKVPHGHPSWEQATVKPEQFTEITSSDLASAPSTNPLVTVRWLPTRSPRTLRLPPRPTIRSLSRFGPKLSPSRSPMIVSHATPLALNLTVSLLTRPFKVPIQVNGVFGNGRVHEYGSLDLGHGIKLDNVLLAPAIGANLLSVKQMTASHPQGTWHLNGKAVFKDNATSSLKLNKGQTTRPSTAAQNDFAKFVPSTFLNPNILAYAGQLEEGTQGLAIIAAKGNDSACFGDWKAKDGGVGKGIFNGLEDTGLIGSPSARQYFLTWQSWYEVLTRFFRVQKRLKEQLKEKEEQLAERINKKQESIKRYYESQGYSFFASSADHSDEMPSSTKKDG</sequence>
<proteinExistence type="predicted"/>
<evidence type="ECO:0000256" key="2">
    <source>
        <dbReference type="SAM" id="MobiDB-lite"/>
    </source>
</evidence>
<feature type="compositionally biased region" description="Polar residues" evidence="2">
    <location>
        <begin position="314"/>
        <end position="328"/>
    </location>
</feature>